<feature type="domain" description="Ribosome maturation factor RimP C-terminal" evidence="5">
    <location>
        <begin position="87"/>
        <end position="153"/>
    </location>
</feature>
<dbReference type="NCBIfam" id="NF000928">
    <property type="entry name" value="PRK00092.1-2"/>
    <property type="match status" value="1"/>
</dbReference>
<dbReference type="Pfam" id="PF17384">
    <property type="entry name" value="DUF150_C"/>
    <property type="match status" value="1"/>
</dbReference>
<evidence type="ECO:0000313" key="7">
    <source>
        <dbReference type="Proteomes" id="UP000190625"/>
    </source>
</evidence>
<comment type="subcellular location">
    <subcellularLocation>
        <location evidence="3">Cytoplasm</location>
    </subcellularLocation>
</comment>
<dbReference type="InterPro" id="IPR003728">
    <property type="entry name" value="Ribosome_maturation_RimP"/>
</dbReference>
<dbReference type="InterPro" id="IPR036847">
    <property type="entry name" value="RimP_C_sf"/>
</dbReference>
<keyword evidence="1 3" id="KW-0963">Cytoplasm</keyword>
<evidence type="ECO:0000259" key="4">
    <source>
        <dbReference type="Pfam" id="PF02576"/>
    </source>
</evidence>
<dbReference type="HAMAP" id="MF_01077">
    <property type="entry name" value="RimP"/>
    <property type="match status" value="1"/>
</dbReference>
<dbReference type="InterPro" id="IPR028998">
    <property type="entry name" value="RimP_C"/>
</dbReference>
<dbReference type="AlphaFoldDB" id="A0A1T4JNP2"/>
<comment type="similarity">
    <text evidence="3">Belongs to the RimP family.</text>
</comment>
<dbReference type="GO" id="GO:0006412">
    <property type="term" value="P:translation"/>
    <property type="evidence" value="ECO:0007669"/>
    <property type="project" value="TreeGrafter"/>
</dbReference>
<dbReference type="GO" id="GO:0000028">
    <property type="term" value="P:ribosomal small subunit assembly"/>
    <property type="evidence" value="ECO:0007669"/>
    <property type="project" value="TreeGrafter"/>
</dbReference>
<comment type="function">
    <text evidence="3">Required for maturation of 30S ribosomal subunits.</text>
</comment>
<dbReference type="Proteomes" id="UP000190625">
    <property type="component" value="Unassembled WGS sequence"/>
</dbReference>
<dbReference type="PANTHER" id="PTHR33867:SF1">
    <property type="entry name" value="RIBOSOME MATURATION FACTOR RIMP"/>
    <property type="match status" value="1"/>
</dbReference>
<feature type="domain" description="Ribosome maturation factor RimP N-terminal" evidence="4">
    <location>
        <begin position="13"/>
        <end position="84"/>
    </location>
</feature>
<dbReference type="RefSeq" id="WP_078808802.1">
    <property type="nucleotide sequence ID" value="NZ_FUWM01000003.1"/>
</dbReference>
<dbReference type="SUPFAM" id="SSF74942">
    <property type="entry name" value="YhbC-like, C-terminal domain"/>
    <property type="match status" value="1"/>
</dbReference>
<dbReference type="OrthoDB" id="9805006at2"/>
<dbReference type="CDD" id="cd01734">
    <property type="entry name" value="YlxS_C"/>
    <property type="match status" value="1"/>
</dbReference>
<evidence type="ECO:0000259" key="5">
    <source>
        <dbReference type="Pfam" id="PF17384"/>
    </source>
</evidence>
<evidence type="ECO:0000256" key="2">
    <source>
        <dbReference type="ARBA" id="ARBA00022517"/>
    </source>
</evidence>
<dbReference type="Pfam" id="PF02576">
    <property type="entry name" value="RimP_N"/>
    <property type="match status" value="1"/>
</dbReference>
<organism evidence="6 7">
    <name type="scientific">Selenihalanaerobacter shriftii</name>
    <dbReference type="NCBI Taxonomy" id="142842"/>
    <lineage>
        <taxon>Bacteria</taxon>
        <taxon>Bacillati</taxon>
        <taxon>Bacillota</taxon>
        <taxon>Clostridia</taxon>
        <taxon>Halanaerobiales</taxon>
        <taxon>Halobacteroidaceae</taxon>
        <taxon>Selenihalanaerobacter</taxon>
    </lineage>
</organism>
<protein>
    <recommendedName>
        <fullName evidence="3">Ribosome maturation factor RimP</fullName>
    </recommendedName>
</protein>
<evidence type="ECO:0000256" key="3">
    <source>
        <dbReference type="HAMAP-Rule" id="MF_01077"/>
    </source>
</evidence>
<dbReference type="PANTHER" id="PTHR33867">
    <property type="entry name" value="RIBOSOME MATURATION FACTOR RIMP"/>
    <property type="match status" value="1"/>
</dbReference>
<dbReference type="Gene3D" id="2.30.30.180">
    <property type="entry name" value="Ribosome maturation factor RimP, C-terminal domain"/>
    <property type="match status" value="1"/>
</dbReference>
<sequence>MGKKTEDYVFDLAQPIIKEEELELVDVEYQKEGQNWILRIFIDDEAGITLENCQNVSKEISNLLDIEDLIEDSYILEVSSPGLDRPLKKDEDFIRFSGHLVDISTYAPVDGSRSFTGELLGMHDDKVKLKTDDNEVIEIPRAKIAKANLALDF</sequence>
<reference evidence="7" key="1">
    <citation type="submission" date="2017-02" db="EMBL/GenBank/DDBJ databases">
        <authorList>
            <person name="Varghese N."/>
            <person name="Submissions S."/>
        </authorList>
    </citation>
    <scope>NUCLEOTIDE SEQUENCE [LARGE SCALE GENOMIC DNA]</scope>
    <source>
        <strain evidence="7">ATCC BAA-73</strain>
    </source>
</reference>
<name>A0A1T4JNP2_9FIRM</name>
<dbReference type="EMBL" id="FUWM01000003">
    <property type="protein sequence ID" value="SJZ31779.1"/>
    <property type="molecule type" value="Genomic_DNA"/>
</dbReference>
<gene>
    <name evidence="3" type="primary">rimP</name>
    <name evidence="6" type="ORF">SAMN02745118_00278</name>
</gene>
<evidence type="ECO:0000313" key="6">
    <source>
        <dbReference type="EMBL" id="SJZ31779.1"/>
    </source>
</evidence>
<dbReference type="STRING" id="142842.SAMN02745118_00278"/>
<accession>A0A1T4JNP2</accession>
<dbReference type="InterPro" id="IPR035956">
    <property type="entry name" value="RimP_N_sf"/>
</dbReference>
<evidence type="ECO:0000256" key="1">
    <source>
        <dbReference type="ARBA" id="ARBA00022490"/>
    </source>
</evidence>
<keyword evidence="2 3" id="KW-0690">Ribosome biogenesis</keyword>
<dbReference type="GO" id="GO:0005829">
    <property type="term" value="C:cytosol"/>
    <property type="evidence" value="ECO:0007669"/>
    <property type="project" value="TreeGrafter"/>
</dbReference>
<dbReference type="FunFam" id="3.30.300.70:FF:000001">
    <property type="entry name" value="Ribosome maturation factor RimP"/>
    <property type="match status" value="1"/>
</dbReference>
<dbReference type="Gene3D" id="3.30.300.70">
    <property type="entry name" value="RimP-like superfamily, N-terminal"/>
    <property type="match status" value="1"/>
</dbReference>
<dbReference type="SUPFAM" id="SSF75420">
    <property type="entry name" value="YhbC-like, N-terminal domain"/>
    <property type="match status" value="1"/>
</dbReference>
<keyword evidence="7" id="KW-1185">Reference proteome</keyword>
<dbReference type="InterPro" id="IPR028989">
    <property type="entry name" value="RimP_N"/>
</dbReference>
<proteinExistence type="inferred from homology"/>